<sequence length="155" mass="16571">MPTPATVRLCHRALTAAAMTGALLSTLSACGEEPVEVATPAPSWKEPSAYRYTLTSSEGERALIGTFEVTVRDGKVEKATGLDDSARRAVDRKLSEVPTIAELLKQVEAARRDGADAVDVDYAPNGRPTALSIDWEEDAIDDEEAYTLSGYEALG</sequence>
<reference evidence="2 3" key="2">
    <citation type="journal article" date="2016" name="Genome Announc.">
        <title>Draft Genome Sequences of Streptomyces scabiei S58, Streptomyces turgidiscabies T45, and Streptomyces acidiscabies a10, the Pathogens of Potato Common Scab, Isolated in Japan.</title>
        <authorList>
            <person name="Tomihama T."/>
            <person name="Nishi Y."/>
            <person name="Sakai M."/>
            <person name="Ikenaga M."/>
            <person name="Okubo T."/>
            <person name="Ikeda S."/>
        </authorList>
    </citation>
    <scope>NUCLEOTIDE SEQUENCE [LARGE SCALE GENOMIC DNA]</scope>
    <source>
        <strain evidence="2 3">S58</strain>
    </source>
</reference>
<dbReference type="Proteomes" id="UP000067448">
    <property type="component" value="Unassembled WGS sequence"/>
</dbReference>
<evidence type="ECO:0008006" key="4">
    <source>
        <dbReference type="Google" id="ProtNLM"/>
    </source>
</evidence>
<feature type="chain" id="PRO_5007088802" description="Lipoprotein" evidence="1">
    <location>
        <begin position="32"/>
        <end position="155"/>
    </location>
</feature>
<dbReference type="InterPro" id="IPR046172">
    <property type="entry name" value="DUF6174"/>
</dbReference>
<dbReference type="EMBL" id="BCMM01000037">
    <property type="protein sequence ID" value="GAQ66077.1"/>
    <property type="molecule type" value="Genomic_DNA"/>
</dbReference>
<evidence type="ECO:0000313" key="2">
    <source>
        <dbReference type="EMBL" id="GAQ66077.1"/>
    </source>
</evidence>
<evidence type="ECO:0000256" key="1">
    <source>
        <dbReference type="SAM" id="SignalP"/>
    </source>
</evidence>
<keyword evidence="1" id="KW-0732">Signal</keyword>
<dbReference type="Pfam" id="PF19671">
    <property type="entry name" value="DUF6174"/>
    <property type="match status" value="1"/>
</dbReference>
<dbReference type="AlphaFoldDB" id="A0A100JUU3"/>
<name>A0A100JUU3_STRSC</name>
<reference evidence="3" key="3">
    <citation type="submission" date="2016-02" db="EMBL/GenBank/DDBJ databases">
        <title>Draft genome of pathogenic Streptomyces sp. in Japan.</title>
        <authorList>
            <person name="Tomihama T."/>
            <person name="Ikenaga M."/>
            <person name="Sakai M."/>
            <person name="Okubo T."/>
            <person name="Ikeda S."/>
        </authorList>
    </citation>
    <scope>NUCLEOTIDE SEQUENCE [LARGE SCALE GENOMIC DNA]</scope>
    <source>
        <strain evidence="3">S58</strain>
    </source>
</reference>
<reference evidence="3" key="1">
    <citation type="submission" date="2015-11" db="EMBL/GenBank/DDBJ databases">
        <authorList>
            <consortium name="Cross-ministerial Strategic Innovation Promotion Program (SIP) consortium"/>
            <person name="Tomihama T."/>
            <person name="Ikenaga M."/>
            <person name="Sakai M."/>
            <person name="Okubo T."/>
            <person name="Ikeda S."/>
        </authorList>
    </citation>
    <scope>NUCLEOTIDE SEQUENCE [LARGE SCALE GENOMIC DNA]</scope>
    <source>
        <strain evidence="3">S58</strain>
    </source>
</reference>
<protein>
    <recommendedName>
        <fullName evidence="4">Lipoprotein</fullName>
    </recommendedName>
</protein>
<gene>
    <name evidence="2" type="ORF">SsS58_06506</name>
</gene>
<evidence type="ECO:0000313" key="3">
    <source>
        <dbReference type="Proteomes" id="UP000067448"/>
    </source>
</evidence>
<dbReference type="RefSeq" id="WP_059083373.1">
    <property type="nucleotide sequence ID" value="NZ_BCMM01000037.1"/>
</dbReference>
<organism evidence="2 3">
    <name type="scientific">Streptomyces scabiei</name>
    <dbReference type="NCBI Taxonomy" id="1930"/>
    <lineage>
        <taxon>Bacteria</taxon>
        <taxon>Bacillati</taxon>
        <taxon>Actinomycetota</taxon>
        <taxon>Actinomycetes</taxon>
        <taxon>Kitasatosporales</taxon>
        <taxon>Streptomycetaceae</taxon>
        <taxon>Streptomyces</taxon>
    </lineage>
</organism>
<dbReference type="OrthoDB" id="3296785at2"/>
<accession>A0A100JUU3</accession>
<proteinExistence type="predicted"/>
<comment type="caution">
    <text evidence="2">The sequence shown here is derived from an EMBL/GenBank/DDBJ whole genome shotgun (WGS) entry which is preliminary data.</text>
</comment>
<feature type="signal peptide" evidence="1">
    <location>
        <begin position="1"/>
        <end position="31"/>
    </location>
</feature>